<protein>
    <recommendedName>
        <fullName evidence="1">Reverse transcriptase/retrotransposon-derived protein RNase H-like domain-containing protein</fullName>
    </recommendedName>
</protein>
<sequence>TPFEWTNDHDTAFAAVKQALLAPPILAQFDPSLETSLQVDASRKHGMGYALLQLHGSIWKLVDANSRWCTDTESRYAIVELELAAVEWAMRKCKLYLLGLPMFRLIV</sequence>
<name>A0A164H330_9CRUS</name>
<feature type="domain" description="Reverse transcriptase/retrotransposon-derived protein RNase H-like" evidence="1">
    <location>
        <begin position="5"/>
        <end position="100"/>
    </location>
</feature>
<gene>
    <name evidence="2" type="ORF">APZ42_004403</name>
</gene>
<feature type="non-terminal residue" evidence="2">
    <location>
        <position position="1"/>
    </location>
</feature>
<evidence type="ECO:0000313" key="3">
    <source>
        <dbReference type="Proteomes" id="UP000076858"/>
    </source>
</evidence>
<dbReference type="SUPFAM" id="SSF56672">
    <property type="entry name" value="DNA/RNA polymerases"/>
    <property type="match status" value="1"/>
</dbReference>
<dbReference type="STRING" id="35525.A0A164H330"/>
<dbReference type="Proteomes" id="UP000076858">
    <property type="component" value="Unassembled WGS sequence"/>
</dbReference>
<proteinExistence type="predicted"/>
<dbReference type="AlphaFoldDB" id="A0A164H330"/>
<dbReference type="Pfam" id="PF17919">
    <property type="entry name" value="RT_RNaseH_2"/>
    <property type="match status" value="1"/>
</dbReference>
<dbReference type="PANTHER" id="PTHR34072">
    <property type="entry name" value="ENZYMATIC POLYPROTEIN-RELATED"/>
    <property type="match status" value="1"/>
</dbReference>
<dbReference type="PANTHER" id="PTHR34072:SF58">
    <property type="entry name" value="DNA (CYTOSINE-5-)-METHYLTRANSFERASE"/>
    <property type="match status" value="1"/>
</dbReference>
<comment type="caution">
    <text evidence="2">The sequence shown here is derived from an EMBL/GenBank/DDBJ whole genome shotgun (WGS) entry which is preliminary data.</text>
</comment>
<accession>A0A164H330</accession>
<dbReference type="GO" id="GO:0071897">
    <property type="term" value="P:DNA biosynthetic process"/>
    <property type="evidence" value="ECO:0007669"/>
    <property type="project" value="UniProtKB-ARBA"/>
</dbReference>
<dbReference type="InterPro" id="IPR041577">
    <property type="entry name" value="RT_RNaseH_2"/>
</dbReference>
<reference evidence="2 3" key="1">
    <citation type="submission" date="2016-03" db="EMBL/GenBank/DDBJ databases">
        <title>EvidentialGene: Evidence-directed Construction of Genes on Genomes.</title>
        <authorList>
            <person name="Gilbert D.G."/>
            <person name="Choi J.-H."/>
            <person name="Mockaitis K."/>
            <person name="Colbourne J."/>
            <person name="Pfrender M."/>
        </authorList>
    </citation>
    <scope>NUCLEOTIDE SEQUENCE [LARGE SCALE GENOMIC DNA]</scope>
    <source>
        <strain evidence="2 3">Xinb3</strain>
        <tissue evidence="2">Complete organism</tissue>
    </source>
</reference>
<evidence type="ECO:0000313" key="2">
    <source>
        <dbReference type="EMBL" id="KZR99649.1"/>
    </source>
</evidence>
<dbReference type="EMBL" id="LRGB01013045">
    <property type="protein sequence ID" value="KZR99649.1"/>
    <property type="molecule type" value="Genomic_DNA"/>
</dbReference>
<organism evidence="2 3">
    <name type="scientific">Daphnia magna</name>
    <dbReference type="NCBI Taxonomy" id="35525"/>
    <lineage>
        <taxon>Eukaryota</taxon>
        <taxon>Metazoa</taxon>
        <taxon>Ecdysozoa</taxon>
        <taxon>Arthropoda</taxon>
        <taxon>Crustacea</taxon>
        <taxon>Branchiopoda</taxon>
        <taxon>Diplostraca</taxon>
        <taxon>Cladocera</taxon>
        <taxon>Anomopoda</taxon>
        <taxon>Daphniidae</taxon>
        <taxon>Daphnia</taxon>
    </lineage>
</organism>
<dbReference type="InterPro" id="IPR043502">
    <property type="entry name" value="DNA/RNA_pol_sf"/>
</dbReference>
<feature type="non-terminal residue" evidence="2">
    <location>
        <position position="107"/>
    </location>
</feature>
<keyword evidence="3" id="KW-1185">Reference proteome</keyword>
<evidence type="ECO:0000259" key="1">
    <source>
        <dbReference type="Pfam" id="PF17919"/>
    </source>
</evidence>